<keyword evidence="3" id="KW-1185">Reference proteome</keyword>
<feature type="compositionally biased region" description="Gly residues" evidence="1">
    <location>
        <begin position="22"/>
        <end position="35"/>
    </location>
</feature>
<evidence type="ECO:0000313" key="2">
    <source>
        <dbReference type="EMBL" id="GLC52794.1"/>
    </source>
</evidence>
<feature type="region of interest" description="Disordered" evidence="1">
    <location>
        <begin position="20"/>
        <end position="40"/>
    </location>
</feature>
<accession>A0A9W6BIL7</accession>
<organism evidence="2 3">
    <name type="scientific">Pleodorina starrii</name>
    <dbReference type="NCBI Taxonomy" id="330485"/>
    <lineage>
        <taxon>Eukaryota</taxon>
        <taxon>Viridiplantae</taxon>
        <taxon>Chlorophyta</taxon>
        <taxon>core chlorophytes</taxon>
        <taxon>Chlorophyceae</taxon>
        <taxon>CS clade</taxon>
        <taxon>Chlamydomonadales</taxon>
        <taxon>Volvocaceae</taxon>
        <taxon>Pleodorina</taxon>
    </lineage>
</organism>
<reference evidence="2 3" key="1">
    <citation type="journal article" date="2023" name="Commun. Biol.">
        <title>Reorganization of the ancestral sex-determining regions during the evolution of trioecy in Pleodorina starrii.</title>
        <authorList>
            <person name="Takahashi K."/>
            <person name="Suzuki S."/>
            <person name="Kawai-Toyooka H."/>
            <person name="Yamamoto K."/>
            <person name="Hamaji T."/>
            <person name="Ootsuki R."/>
            <person name="Yamaguchi H."/>
            <person name="Kawachi M."/>
            <person name="Higashiyama T."/>
            <person name="Nozaki H."/>
        </authorList>
    </citation>
    <scope>NUCLEOTIDE SEQUENCE [LARGE SCALE GENOMIC DNA]</scope>
    <source>
        <strain evidence="2 3">NIES-4479</strain>
    </source>
</reference>
<sequence>MPYARFWVLQLLHLQRQRLRQNGGGGSGDGGGGGDDGSDGAEALVPAADMALLWLAHISMSGAYRVTCRHFGPKSGGSGCGGGGGEVGSSGVGDGGDGARTMMMAGPWGYLRLCGGDRVRAYARTKRLYEATYGAYGTGGQRAGCVSA</sequence>
<proteinExistence type="predicted"/>
<evidence type="ECO:0000313" key="3">
    <source>
        <dbReference type="Proteomes" id="UP001165080"/>
    </source>
</evidence>
<dbReference type="Proteomes" id="UP001165080">
    <property type="component" value="Unassembled WGS sequence"/>
</dbReference>
<dbReference type="AlphaFoldDB" id="A0A9W6BIL7"/>
<protein>
    <submittedName>
        <fullName evidence="2">Uncharacterized protein</fullName>
    </submittedName>
</protein>
<dbReference type="EMBL" id="BRXU01000006">
    <property type="protein sequence ID" value="GLC52794.1"/>
    <property type="molecule type" value="Genomic_DNA"/>
</dbReference>
<gene>
    <name evidence="2" type="primary">PLEST008273</name>
    <name evidence="2" type="ORF">PLESTB_000669300</name>
</gene>
<name>A0A9W6BIL7_9CHLO</name>
<evidence type="ECO:0000256" key="1">
    <source>
        <dbReference type="SAM" id="MobiDB-lite"/>
    </source>
</evidence>
<comment type="caution">
    <text evidence="2">The sequence shown here is derived from an EMBL/GenBank/DDBJ whole genome shotgun (WGS) entry which is preliminary data.</text>
</comment>